<keyword evidence="1" id="KW-0472">Membrane</keyword>
<keyword evidence="1" id="KW-0812">Transmembrane</keyword>
<protein>
    <submittedName>
        <fullName evidence="2">Uncharacterized protein</fullName>
    </submittedName>
</protein>
<accession>A0A7V6A2F6</accession>
<reference evidence="2" key="1">
    <citation type="journal article" date="2020" name="mSystems">
        <title>Genome- and Community-Level Interaction Insights into Carbon Utilization and Element Cycling Functions of Hydrothermarchaeota in Hydrothermal Sediment.</title>
        <authorList>
            <person name="Zhou Z."/>
            <person name="Liu Y."/>
            <person name="Xu W."/>
            <person name="Pan J."/>
            <person name="Luo Z.H."/>
            <person name="Li M."/>
        </authorList>
    </citation>
    <scope>NUCLEOTIDE SEQUENCE [LARGE SCALE GENOMIC DNA]</scope>
    <source>
        <strain evidence="2">SpSt-767</strain>
    </source>
</reference>
<sequence>MLPYIDLRLANYCKVAFNYCLGLAMPIGYSLWFDREALRAAGKVLNLNLDEYLTALFFSLWSGGKNVSGVLAVYAAIPRRSALSLCSSDPADVQAIRETWKTLPGCLELRHDFIPQTAAPYALYKDQALYRLHPVTQPERAAFYVWDLGDCLGNFLQEVDKAFYFRVLNDKNTYSEYAAVPKNPGTSIPYQGGVIPVQHAWCTVM</sequence>
<name>A0A7V6A2F6_9BACT</name>
<evidence type="ECO:0000256" key="1">
    <source>
        <dbReference type="SAM" id="Phobius"/>
    </source>
</evidence>
<gene>
    <name evidence="2" type="ORF">ENV52_05075</name>
</gene>
<dbReference type="EMBL" id="DTGR01000076">
    <property type="protein sequence ID" value="HHS29057.1"/>
    <property type="molecule type" value="Genomic_DNA"/>
</dbReference>
<keyword evidence="1" id="KW-1133">Transmembrane helix</keyword>
<proteinExistence type="predicted"/>
<evidence type="ECO:0000313" key="2">
    <source>
        <dbReference type="EMBL" id="HHS29057.1"/>
    </source>
</evidence>
<feature type="transmembrane region" description="Helical" evidence="1">
    <location>
        <begin position="12"/>
        <end position="32"/>
    </location>
</feature>
<organism evidence="2">
    <name type="scientific">Desulfobacca acetoxidans</name>
    <dbReference type="NCBI Taxonomy" id="60893"/>
    <lineage>
        <taxon>Bacteria</taxon>
        <taxon>Pseudomonadati</taxon>
        <taxon>Thermodesulfobacteriota</taxon>
        <taxon>Desulfobaccia</taxon>
        <taxon>Desulfobaccales</taxon>
        <taxon>Desulfobaccaceae</taxon>
        <taxon>Desulfobacca</taxon>
    </lineage>
</organism>
<comment type="caution">
    <text evidence="2">The sequence shown here is derived from an EMBL/GenBank/DDBJ whole genome shotgun (WGS) entry which is preliminary data.</text>
</comment>
<dbReference type="AlphaFoldDB" id="A0A7V6A2F6"/>